<feature type="region of interest" description="Disordered" evidence="3">
    <location>
        <begin position="1"/>
        <end position="29"/>
    </location>
</feature>
<dbReference type="RefSeq" id="XP_016633874.1">
    <property type="nucleotide sequence ID" value="XM_016774894.1"/>
</dbReference>
<dbReference type="PANTHER" id="PTHR46771">
    <property type="entry name" value="DETERIN"/>
    <property type="match status" value="1"/>
</dbReference>
<evidence type="ECO:0008006" key="6">
    <source>
        <dbReference type="Google" id="ProtNLM"/>
    </source>
</evidence>
<keyword evidence="5" id="KW-1185">Reference proteome</keyword>
<feature type="compositionally biased region" description="Low complexity" evidence="3">
    <location>
        <begin position="205"/>
        <end position="217"/>
    </location>
</feature>
<dbReference type="PANTHER" id="PTHR46771:SF5">
    <property type="entry name" value="DETERIN"/>
    <property type="match status" value="1"/>
</dbReference>
<dbReference type="EMBL" id="KN848068">
    <property type="protein sequence ID" value="KIX99751.1"/>
    <property type="molecule type" value="Genomic_DNA"/>
</dbReference>
<dbReference type="Pfam" id="PF00653">
    <property type="entry name" value="BIR"/>
    <property type="match status" value="2"/>
</dbReference>
<evidence type="ECO:0000256" key="1">
    <source>
        <dbReference type="ARBA" id="ARBA00022723"/>
    </source>
</evidence>
<dbReference type="GeneID" id="27710133"/>
<accession>A0A0D2IRX4</accession>
<keyword evidence="1" id="KW-0479">Metal-binding</keyword>
<feature type="compositionally biased region" description="Polar residues" evidence="3">
    <location>
        <begin position="349"/>
        <end position="361"/>
    </location>
</feature>
<dbReference type="Proteomes" id="UP000053411">
    <property type="component" value="Unassembled WGS sequence"/>
</dbReference>
<evidence type="ECO:0000256" key="3">
    <source>
        <dbReference type="SAM" id="MobiDB-lite"/>
    </source>
</evidence>
<dbReference type="PROSITE" id="PS50143">
    <property type="entry name" value="BIR_REPEAT_2"/>
    <property type="match status" value="2"/>
</dbReference>
<feature type="compositionally biased region" description="Pro residues" evidence="3">
    <location>
        <begin position="443"/>
        <end position="453"/>
    </location>
</feature>
<dbReference type="InterPro" id="IPR051190">
    <property type="entry name" value="Baculoviral_IAP"/>
</dbReference>
<feature type="compositionally biased region" description="Polar residues" evidence="3">
    <location>
        <begin position="218"/>
        <end position="235"/>
    </location>
</feature>
<feature type="compositionally biased region" description="Basic residues" evidence="3">
    <location>
        <begin position="265"/>
        <end position="290"/>
    </location>
</feature>
<organism evidence="4 5">
    <name type="scientific">Fonsecaea multimorphosa CBS 102226</name>
    <dbReference type="NCBI Taxonomy" id="1442371"/>
    <lineage>
        <taxon>Eukaryota</taxon>
        <taxon>Fungi</taxon>
        <taxon>Dikarya</taxon>
        <taxon>Ascomycota</taxon>
        <taxon>Pezizomycotina</taxon>
        <taxon>Eurotiomycetes</taxon>
        <taxon>Chaetothyriomycetidae</taxon>
        <taxon>Chaetothyriales</taxon>
        <taxon>Herpotrichiellaceae</taxon>
        <taxon>Fonsecaea</taxon>
    </lineage>
</organism>
<gene>
    <name evidence="4" type="ORF">Z520_04387</name>
</gene>
<feature type="region of interest" description="Disordered" evidence="3">
    <location>
        <begin position="185"/>
        <end position="242"/>
    </location>
</feature>
<dbReference type="AlphaFoldDB" id="A0A0D2IRX4"/>
<feature type="compositionally biased region" description="Pro residues" evidence="3">
    <location>
        <begin position="369"/>
        <end position="379"/>
    </location>
</feature>
<dbReference type="VEuPathDB" id="FungiDB:Z520_04387"/>
<sequence>MEYATYESRLASFEPPSKRSKLGWPHKTPTPDELARAGFYYKPSSASNDNTICYLCERQLDGWEPDDDPVGEHLKHSSDCGWAILMSAGQDAKHDISTMEDPTGQIFADARRATFAVGWPHESKRGWRCKIEKMVEAGWHLALLPESEDYVSCAFCKLSLDGWEPKDDPFDEHYRRSPACPFFHFAGTTAPAKRPKAKKGRTSRASRSSKASTRLSTQSNTQDMTTLSEAPSNVNDLIPDLDDSIDTSTMSAMSVMSTASTATTRAKRKAAGGRSKATKSKRTKTTKSTKTKKEEPQPEAEVVNGEEFPAEVEHEQVQVPADIDLEPEVQAEEQQAPPNPAPTPPAQVSYPSLNESNTPPRISSEPRHPSPLGPPPQASPTPLKARPFTSAARTATPKPSTDKIESSRPVSPTPKANHTSSPAPSPSTSDIENAPPSTRPASARPPAPAPPDSSTPSHHRHPNASSPNEGAEMPKWTPADIELIFAPTSPQKVDADIVLGLTGSQLSTDEKNMTVQEWIEFIAKQTEEGLRAETERVVGVFEREGERAMRVLEGIVCV</sequence>
<dbReference type="InterPro" id="IPR001370">
    <property type="entry name" value="BIR_rpt"/>
</dbReference>
<protein>
    <recommendedName>
        <fullName evidence="6">BIR-domain-containing protein</fullName>
    </recommendedName>
</protein>
<dbReference type="Gene3D" id="1.10.1170.10">
    <property type="entry name" value="Inhibitor Of Apoptosis Protein (2mihbC-IAP-1), Chain A"/>
    <property type="match status" value="2"/>
</dbReference>
<proteinExistence type="predicted"/>
<dbReference type="SUPFAM" id="SSF57924">
    <property type="entry name" value="Inhibitor of apoptosis (IAP) repeat"/>
    <property type="match status" value="2"/>
</dbReference>
<keyword evidence="2" id="KW-0862">Zinc</keyword>
<feature type="compositionally biased region" description="Polar residues" evidence="3">
    <location>
        <begin position="408"/>
        <end position="418"/>
    </location>
</feature>
<evidence type="ECO:0000313" key="4">
    <source>
        <dbReference type="EMBL" id="KIX99751.1"/>
    </source>
</evidence>
<dbReference type="SMART" id="SM00238">
    <property type="entry name" value="BIR"/>
    <property type="match status" value="2"/>
</dbReference>
<evidence type="ECO:0000313" key="5">
    <source>
        <dbReference type="Proteomes" id="UP000053411"/>
    </source>
</evidence>
<dbReference type="OrthoDB" id="2196114at2759"/>
<dbReference type="CDD" id="cd00022">
    <property type="entry name" value="BIR"/>
    <property type="match status" value="2"/>
</dbReference>
<feature type="compositionally biased region" description="Basic residues" evidence="3">
    <location>
        <begin position="193"/>
        <end position="204"/>
    </location>
</feature>
<name>A0A0D2IRX4_9EURO</name>
<evidence type="ECO:0000256" key="2">
    <source>
        <dbReference type="ARBA" id="ARBA00022833"/>
    </source>
</evidence>
<dbReference type="GO" id="GO:0046872">
    <property type="term" value="F:metal ion binding"/>
    <property type="evidence" value="ECO:0007669"/>
    <property type="project" value="UniProtKB-KW"/>
</dbReference>
<feature type="compositionally biased region" description="Low complexity" evidence="3">
    <location>
        <begin position="419"/>
        <end position="442"/>
    </location>
</feature>
<dbReference type="STRING" id="1442371.A0A0D2IRX4"/>
<feature type="region of interest" description="Disordered" evidence="3">
    <location>
        <begin position="256"/>
        <end position="474"/>
    </location>
</feature>
<reference evidence="4 5" key="1">
    <citation type="submission" date="2015-01" db="EMBL/GenBank/DDBJ databases">
        <title>The Genome Sequence of Fonsecaea multimorphosa CBS 102226.</title>
        <authorList>
            <consortium name="The Broad Institute Genomics Platform"/>
            <person name="Cuomo C."/>
            <person name="de Hoog S."/>
            <person name="Gorbushina A."/>
            <person name="Stielow B."/>
            <person name="Teixiera M."/>
            <person name="Abouelleil A."/>
            <person name="Chapman S.B."/>
            <person name="Priest M."/>
            <person name="Young S.K."/>
            <person name="Wortman J."/>
            <person name="Nusbaum C."/>
            <person name="Birren B."/>
        </authorList>
    </citation>
    <scope>NUCLEOTIDE SEQUENCE [LARGE SCALE GENOMIC DNA]</scope>
    <source>
        <strain evidence="4 5">CBS 102226</strain>
    </source>
</reference>